<organism evidence="2 3">
    <name type="scientific">Ascodesmis nigricans</name>
    <dbReference type="NCBI Taxonomy" id="341454"/>
    <lineage>
        <taxon>Eukaryota</taxon>
        <taxon>Fungi</taxon>
        <taxon>Dikarya</taxon>
        <taxon>Ascomycota</taxon>
        <taxon>Pezizomycotina</taxon>
        <taxon>Pezizomycetes</taxon>
        <taxon>Pezizales</taxon>
        <taxon>Ascodesmidaceae</taxon>
        <taxon>Ascodesmis</taxon>
    </lineage>
</organism>
<dbReference type="Proteomes" id="UP000298138">
    <property type="component" value="Unassembled WGS sequence"/>
</dbReference>
<protein>
    <submittedName>
        <fullName evidence="2">Uncharacterized protein</fullName>
    </submittedName>
</protein>
<keyword evidence="3" id="KW-1185">Reference proteome</keyword>
<reference evidence="2 3" key="1">
    <citation type="submission" date="2019-04" db="EMBL/GenBank/DDBJ databases">
        <title>Comparative genomics and transcriptomics to analyze fruiting body development in filamentous ascomycetes.</title>
        <authorList>
            <consortium name="DOE Joint Genome Institute"/>
            <person name="Lutkenhaus R."/>
            <person name="Traeger S."/>
            <person name="Breuer J."/>
            <person name="Kuo A."/>
            <person name="Lipzen A."/>
            <person name="Pangilinan J."/>
            <person name="Dilworth D."/>
            <person name="Sandor L."/>
            <person name="Poggeler S."/>
            <person name="Barry K."/>
            <person name="Grigoriev I.V."/>
            <person name="Nowrousian M."/>
        </authorList>
    </citation>
    <scope>NUCLEOTIDE SEQUENCE [LARGE SCALE GENOMIC DNA]</scope>
    <source>
        <strain evidence="2 3">CBS 389.68</strain>
    </source>
</reference>
<feature type="region of interest" description="Disordered" evidence="1">
    <location>
        <begin position="1"/>
        <end position="69"/>
    </location>
</feature>
<dbReference type="InParanoid" id="A0A4S2MYD7"/>
<sequence length="98" mass="10009">MSSPLSLPHLPVPAPTPATHSRRSSIPPASPWATSTCTSSSVPQPTVTGGGGNREGNGNGNGTGGGSYEETLRREMGLVAEAAKRASEEILARELEAL</sequence>
<gene>
    <name evidence="2" type="ORF">EX30DRAFT_340499</name>
</gene>
<proteinExistence type="predicted"/>
<evidence type="ECO:0000313" key="2">
    <source>
        <dbReference type="EMBL" id="TGZ81624.1"/>
    </source>
</evidence>
<dbReference type="AlphaFoldDB" id="A0A4S2MYD7"/>
<name>A0A4S2MYD7_9PEZI</name>
<dbReference type="OrthoDB" id="4157208at2759"/>
<feature type="non-terminal residue" evidence="2">
    <location>
        <position position="1"/>
    </location>
</feature>
<evidence type="ECO:0000256" key="1">
    <source>
        <dbReference type="SAM" id="MobiDB-lite"/>
    </source>
</evidence>
<feature type="compositionally biased region" description="Polar residues" evidence="1">
    <location>
        <begin position="32"/>
        <end position="47"/>
    </location>
</feature>
<accession>A0A4S2MYD7</accession>
<dbReference type="EMBL" id="ML220118">
    <property type="protein sequence ID" value="TGZ81624.1"/>
    <property type="molecule type" value="Genomic_DNA"/>
</dbReference>
<evidence type="ECO:0000313" key="3">
    <source>
        <dbReference type="Proteomes" id="UP000298138"/>
    </source>
</evidence>
<feature type="compositionally biased region" description="Gly residues" evidence="1">
    <location>
        <begin position="48"/>
        <end position="67"/>
    </location>
</feature>